<sequence length="465" mass="51226">MDDRGIQRIPASVYRQGEPDEHWDDYANWAADSDDPQVLETLVGAYSTESRHCCRVVIHRSLYAAAHGPLAAVLAERWWDSRDPWEAMVATRATGDAERLRTRLADERSGVVLAAIEGLAAHAAESAEIAVLGRIVARPEPDWRWSRAAAARRLRTIGGSDAEAALQQRFLSPLDPPWRDDPKWIAEHGPAAVPELIAQLGEQIWRWEGPYVLGALRVTAAVPTICRLLRDDPNWLAGIAALGRIGVVDSVETLMEPAITGNAEARDHSLRALVRISPGSAVAAALFAINDIEPDVRDRAARILTRHGDQRAVLALIRLCDTAFAEAAAGALGRIADPRAEPTLWKLFSTGTPRVRAAAGRALSRVPGPRRYLDYGARQRDPSLRLAYVRLLSHRPDWETPHSLEHWLRDPDPKVRAVTAHLIATLGLDTLRVPLDALLNDPDPRVRRAAASAGRRLDHRLDPQT</sequence>
<keyword evidence="2" id="KW-1185">Reference proteome</keyword>
<dbReference type="SUPFAM" id="SSF48371">
    <property type="entry name" value="ARM repeat"/>
    <property type="match status" value="2"/>
</dbReference>
<dbReference type="GO" id="GO:0016491">
    <property type="term" value="F:oxidoreductase activity"/>
    <property type="evidence" value="ECO:0007669"/>
    <property type="project" value="TreeGrafter"/>
</dbReference>
<protein>
    <recommendedName>
        <fullName evidence="3">HEAT repeat domain-containing protein</fullName>
    </recommendedName>
</protein>
<gene>
    <name evidence="1" type="ORF">GPX89_06680</name>
</gene>
<dbReference type="RefSeq" id="WP_157355737.1">
    <property type="nucleotide sequence ID" value="NZ_WRPP01000001.1"/>
</dbReference>
<name>A0A7K1URZ3_9NOCA</name>
<dbReference type="PANTHER" id="PTHR12697">
    <property type="entry name" value="PBS LYASE HEAT-LIKE PROTEIN"/>
    <property type="match status" value="1"/>
</dbReference>
<evidence type="ECO:0008006" key="3">
    <source>
        <dbReference type="Google" id="ProtNLM"/>
    </source>
</evidence>
<dbReference type="InterPro" id="IPR011989">
    <property type="entry name" value="ARM-like"/>
</dbReference>
<comment type="caution">
    <text evidence="1">The sequence shown here is derived from an EMBL/GenBank/DDBJ whole genome shotgun (WGS) entry which is preliminary data.</text>
</comment>
<dbReference type="SMART" id="SM00567">
    <property type="entry name" value="EZ_HEAT"/>
    <property type="match status" value="5"/>
</dbReference>
<dbReference type="InterPro" id="IPR016024">
    <property type="entry name" value="ARM-type_fold"/>
</dbReference>
<dbReference type="AlphaFoldDB" id="A0A7K1URZ3"/>
<dbReference type="Pfam" id="PF13646">
    <property type="entry name" value="HEAT_2"/>
    <property type="match status" value="1"/>
</dbReference>
<organism evidence="1 2">
    <name type="scientific">Nocardia terrae</name>
    <dbReference type="NCBI Taxonomy" id="2675851"/>
    <lineage>
        <taxon>Bacteria</taxon>
        <taxon>Bacillati</taxon>
        <taxon>Actinomycetota</taxon>
        <taxon>Actinomycetes</taxon>
        <taxon>Mycobacteriales</taxon>
        <taxon>Nocardiaceae</taxon>
        <taxon>Nocardia</taxon>
    </lineage>
</organism>
<dbReference type="EMBL" id="WRPP01000001">
    <property type="protein sequence ID" value="MVU76929.1"/>
    <property type="molecule type" value="Genomic_DNA"/>
</dbReference>
<proteinExistence type="predicted"/>
<reference evidence="1 2" key="1">
    <citation type="submission" date="2019-12" db="EMBL/GenBank/DDBJ databases">
        <title>Nocardia sp. nov. ET3-3 isolated from soil.</title>
        <authorList>
            <person name="Kanchanasin P."/>
            <person name="Tanasupawat S."/>
            <person name="Yuki M."/>
            <person name="Kudo T."/>
        </authorList>
    </citation>
    <scope>NUCLEOTIDE SEQUENCE [LARGE SCALE GENOMIC DNA]</scope>
    <source>
        <strain evidence="1 2">ET3-3</strain>
    </source>
</reference>
<dbReference type="PANTHER" id="PTHR12697:SF5">
    <property type="entry name" value="DEOXYHYPUSINE HYDROXYLASE"/>
    <property type="match status" value="1"/>
</dbReference>
<dbReference type="Gene3D" id="1.25.10.10">
    <property type="entry name" value="Leucine-rich Repeat Variant"/>
    <property type="match status" value="3"/>
</dbReference>
<accession>A0A7K1URZ3</accession>
<dbReference type="InterPro" id="IPR004155">
    <property type="entry name" value="PBS_lyase_HEAT"/>
</dbReference>
<evidence type="ECO:0000313" key="1">
    <source>
        <dbReference type="EMBL" id="MVU76929.1"/>
    </source>
</evidence>
<dbReference type="Proteomes" id="UP000466794">
    <property type="component" value="Unassembled WGS sequence"/>
</dbReference>
<evidence type="ECO:0000313" key="2">
    <source>
        <dbReference type="Proteomes" id="UP000466794"/>
    </source>
</evidence>